<organism evidence="24 25">
    <name type="scientific">Candidatus Nitrosocaldus cavascurensis</name>
    <dbReference type="NCBI Taxonomy" id="2058097"/>
    <lineage>
        <taxon>Archaea</taxon>
        <taxon>Nitrososphaerota</taxon>
        <taxon>Nitrososphaeria</taxon>
        <taxon>Candidatus Nitrosocaldales</taxon>
        <taxon>Candidatus Nitrosocaldaceae</taxon>
        <taxon>Candidatus Nitrosocaldus</taxon>
    </lineage>
</organism>
<comment type="subcellular location">
    <subcellularLocation>
        <location evidence="2">Cytoplasm</location>
    </subcellularLocation>
</comment>
<evidence type="ECO:0000259" key="21">
    <source>
        <dbReference type="Pfam" id="PF04565"/>
    </source>
</evidence>
<evidence type="ECO:0000256" key="6">
    <source>
        <dbReference type="ARBA" id="ARBA00022679"/>
    </source>
</evidence>
<keyword evidence="7 16" id="KW-0548">Nucleotidyltransferase</keyword>
<keyword evidence="6 16" id="KW-0808">Transferase</keyword>
<keyword evidence="10" id="KW-0238">DNA-binding</keyword>
<feature type="domain" description="RNA polymerase beta subunit protrusion" evidence="20">
    <location>
        <begin position="26"/>
        <end position="390"/>
    </location>
</feature>
<evidence type="ECO:0000259" key="23">
    <source>
        <dbReference type="Pfam" id="PF04567"/>
    </source>
</evidence>
<dbReference type="InterPro" id="IPR037033">
    <property type="entry name" value="DNA-dir_RNAP_su2_hyb_sf"/>
</dbReference>
<dbReference type="InterPro" id="IPR007641">
    <property type="entry name" value="RNA_pol_Rpb2_7"/>
</dbReference>
<gene>
    <name evidence="24" type="primary">rpoB</name>
    <name evidence="24" type="ORF">NCAV_1495</name>
</gene>
<dbReference type="InterPro" id="IPR007121">
    <property type="entry name" value="RNA_pol_bsu_CS"/>
</dbReference>
<dbReference type="GO" id="GO:0003899">
    <property type="term" value="F:DNA-directed RNA polymerase activity"/>
    <property type="evidence" value="ECO:0007669"/>
    <property type="project" value="UniProtKB-EC"/>
</dbReference>
<feature type="domain" description="DNA-directed RNA polymerase subunit 2 hybrid-binding" evidence="17">
    <location>
        <begin position="651"/>
        <end position="1024"/>
    </location>
</feature>
<dbReference type="NCBIfam" id="NF006335">
    <property type="entry name" value="PRK08565.1"/>
    <property type="match status" value="1"/>
</dbReference>
<feature type="domain" description="RNA polymerase Rpb2" evidence="21">
    <location>
        <begin position="417"/>
        <end position="479"/>
    </location>
</feature>
<dbReference type="CDD" id="cd00653">
    <property type="entry name" value="RNA_pol_B_RPB2"/>
    <property type="match status" value="1"/>
</dbReference>
<feature type="domain" description="RNA polymerase Rpb2" evidence="22">
    <location>
        <begin position="516"/>
        <end position="581"/>
    </location>
</feature>
<keyword evidence="8" id="KW-0479">Metal-binding</keyword>
<evidence type="ECO:0000259" key="19">
    <source>
        <dbReference type="Pfam" id="PF04561"/>
    </source>
</evidence>
<dbReference type="Pfam" id="PF04566">
    <property type="entry name" value="RNA_pol_Rpb2_4"/>
    <property type="match status" value="1"/>
</dbReference>
<keyword evidence="11 16" id="KW-0804">Transcription</keyword>
<evidence type="ECO:0000256" key="8">
    <source>
        <dbReference type="ARBA" id="ARBA00022723"/>
    </source>
</evidence>
<keyword evidence="25" id="KW-1185">Reference proteome</keyword>
<evidence type="ECO:0000256" key="15">
    <source>
        <dbReference type="RuleBase" id="RU000434"/>
    </source>
</evidence>
<comment type="cofactor">
    <cofactor evidence="1">
        <name>Zn(2+)</name>
        <dbReference type="ChEBI" id="CHEBI:29105"/>
    </cofactor>
</comment>
<comment type="function">
    <text evidence="12">DNA-dependent RNA polymerase (RNAP) catalyzes the transcription of DNA into RNA using the four ribonucleoside triphosphates as substrates. The Rpo2 subunit (Rpo2N and Rpo2C in this organism) is implicated in DNA promoter recognition and in nucleotide binding.</text>
</comment>
<dbReference type="SUPFAM" id="SSF64484">
    <property type="entry name" value="beta and beta-prime subunits of DNA dependent RNA-polymerase"/>
    <property type="match status" value="1"/>
</dbReference>
<dbReference type="InterPro" id="IPR007647">
    <property type="entry name" value="RNA_pol_Rpb2_5"/>
</dbReference>
<dbReference type="InterPro" id="IPR037034">
    <property type="entry name" value="RNA_pol_Rpb2_2_sf"/>
</dbReference>
<evidence type="ECO:0000259" key="18">
    <source>
        <dbReference type="Pfam" id="PF04560"/>
    </source>
</evidence>
<evidence type="ECO:0000256" key="7">
    <source>
        <dbReference type="ARBA" id="ARBA00022695"/>
    </source>
</evidence>
<comment type="function">
    <text evidence="16">DNA-dependent RNA polymerase catalyzes the transcription of DNA into RNA using the four ribonucleoside triphosphates as substrates.</text>
</comment>
<dbReference type="KEGG" id="ncv:NCAV_1495"/>
<evidence type="ECO:0000259" key="17">
    <source>
        <dbReference type="Pfam" id="PF00562"/>
    </source>
</evidence>
<dbReference type="FunFam" id="2.40.270.10:FF:000011">
    <property type="entry name" value="DNA-directed RNA polymerase subunit beta"/>
    <property type="match status" value="1"/>
</dbReference>
<evidence type="ECO:0000256" key="14">
    <source>
        <dbReference type="ARBA" id="ARBA00048552"/>
    </source>
</evidence>
<keyword evidence="9" id="KW-0862">Zinc</keyword>
<evidence type="ECO:0000256" key="3">
    <source>
        <dbReference type="ARBA" id="ARBA00006835"/>
    </source>
</evidence>
<dbReference type="Gene3D" id="3.90.1800.10">
    <property type="entry name" value="RNA polymerase alpha subunit dimerisation domain"/>
    <property type="match status" value="1"/>
</dbReference>
<keyword evidence="4 16" id="KW-0240">DNA-directed RNA polymerase</keyword>
<dbReference type="PROSITE" id="PS01166">
    <property type="entry name" value="RNA_POL_BETA"/>
    <property type="match status" value="1"/>
</dbReference>
<evidence type="ECO:0000256" key="10">
    <source>
        <dbReference type="ARBA" id="ARBA00023125"/>
    </source>
</evidence>
<feature type="domain" description="RNA polymerase Rpb2" evidence="18">
    <location>
        <begin position="1026"/>
        <end position="1117"/>
    </location>
</feature>
<dbReference type="InterPro" id="IPR007645">
    <property type="entry name" value="RNA_pol_Rpb2_3"/>
</dbReference>
<dbReference type="InterPro" id="IPR007646">
    <property type="entry name" value="RNA_pol_Rpb2_4"/>
</dbReference>
<evidence type="ECO:0000256" key="4">
    <source>
        <dbReference type="ARBA" id="ARBA00022478"/>
    </source>
</evidence>
<evidence type="ECO:0000313" key="24">
    <source>
        <dbReference type="EMBL" id="SPC34661.1"/>
    </source>
</evidence>
<dbReference type="Pfam" id="PF04563">
    <property type="entry name" value="RNA_pol_Rpb2_1"/>
    <property type="match status" value="1"/>
</dbReference>
<feature type="domain" description="RNA polymerase Rpb2" evidence="19">
    <location>
        <begin position="195"/>
        <end position="348"/>
    </location>
</feature>
<dbReference type="InterPro" id="IPR019969">
    <property type="entry name" value="RNAP_Rpo2"/>
</dbReference>
<evidence type="ECO:0000256" key="11">
    <source>
        <dbReference type="ARBA" id="ARBA00023163"/>
    </source>
</evidence>
<dbReference type="Gene3D" id="3.90.1110.10">
    <property type="entry name" value="RNA polymerase Rpb2, domain 2"/>
    <property type="match status" value="1"/>
</dbReference>
<evidence type="ECO:0000256" key="2">
    <source>
        <dbReference type="ARBA" id="ARBA00004496"/>
    </source>
</evidence>
<dbReference type="EMBL" id="LT981265">
    <property type="protein sequence ID" value="SPC34661.1"/>
    <property type="molecule type" value="Genomic_DNA"/>
</dbReference>
<dbReference type="InterPro" id="IPR007644">
    <property type="entry name" value="RNA_pol_bsu_protrusion"/>
</dbReference>
<dbReference type="AlphaFoldDB" id="A0A2K5ASP4"/>
<dbReference type="GO" id="GO:0000428">
    <property type="term" value="C:DNA-directed RNA polymerase complex"/>
    <property type="evidence" value="ECO:0007669"/>
    <property type="project" value="UniProtKB-KW"/>
</dbReference>
<evidence type="ECO:0000256" key="5">
    <source>
        <dbReference type="ARBA" id="ARBA00022490"/>
    </source>
</evidence>
<evidence type="ECO:0000313" key="25">
    <source>
        <dbReference type="Proteomes" id="UP000236248"/>
    </source>
</evidence>
<dbReference type="GO" id="GO:0003677">
    <property type="term" value="F:DNA binding"/>
    <property type="evidence" value="ECO:0007669"/>
    <property type="project" value="UniProtKB-KW"/>
</dbReference>
<sequence length="1121" mass="125952">MSTSATTIKHQGFWPIIYDILTREGVAKQHLNSYNEFIERGIQSIIDEVGEIEIENPEYPYKVKLGRVKLQYPRVTEIDGSITYVTPMEARLRNLTYSAPIIVECSIVEDGRIVETRGIHIGDLPVMVKSNLCVLHNMSESKLIEVNEDPRDPGGYFIINGSERVIVGLEDLSYNKIIVDIEEVSGVKVHTAKIYSSIVGYRTKLELIMKQDGSIVARISGSPVDIPLVVLMRALGLETDKEIADAVSLKPEIQDGLEPSFEKAGEVTSTKEAIDYISKRIAPNMLEEFQLKRTENLLDWGLLPHLGRTPDSRLDKALFIGEAACKLIELKLGWIDPDDKDHYGNKMIKFAGQMLADLFRTAFRNLVRDMKYQLERSGQKRGINAVMAAVRPGIITDKLNNAIATGNWGRGRVGVTQLLDRTNYLSTISHLRRIQSPLSRSQPNFEARDLHPTHFGRICPNETPEGSNCGLVKNLALSAVLSITVPAAEVIEMLYEHGVIYHQDASDELKREGSKVFVDGRLIGFVKNGEVLASKLRALRRSGQLHPHVGIYYYKPRVEKATSRVYISCNAGRVLRPLIVLNNGTHGITDEVLEKLRRRLLSYEDLLYKGMIELIDANEEENCYIALDPSQITEKHTHLEIFPAAMFGVAASMIPYPEHNQSPRNTYESAMAKQSLGFSTPMMNFNTYVRQHFLAYPQVPLVRTRAIPLLGIEERPTGTNCIVAVLPFEGYNIEDAIVVNKASVERGLARSFFYRVYEAEAKQYPGGMKDNFEIPSSDANVRGYKGEKFYRLLEADGVVMQEAVVSGGDVLIGRTSPPRFMEEYKEFEVKGPYRRDTSVSMRPSETGIVDTVIMTQSTEGGKLYKVRVRDMRIPEIGDKFASRHGQKGVIGVLANPEDLPYTEQGIVPDIIINPHAFPSRMTVGQFIESITGKAAALAGRFIDGTAFYGEKVEDVKAILESYGFKYTGKEVMYDGRTGKRYPAEIFIGVVYYQKLHHMVSDKMHSRARGQVQMLTKQPTEGRARGGGLRFGEMERDCLIGYGAAMLLKDRLLEESDKTEVYVCERCGLISYYDAKQRRYVCRICGEKARVSSVTIAYAFKLLLQEIMSLNILPRLILKEKV</sequence>
<dbReference type="NCBIfam" id="NF007175">
    <property type="entry name" value="PRK09606.1"/>
    <property type="match status" value="1"/>
</dbReference>
<dbReference type="InterPro" id="IPR007120">
    <property type="entry name" value="DNA-dir_RNAP_su2_dom"/>
</dbReference>
<comment type="subunit">
    <text evidence="13">Part of the RNA polymerase complex.</text>
</comment>
<evidence type="ECO:0000256" key="9">
    <source>
        <dbReference type="ARBA" id="ARBA00022833"/>
    </source>
</evidence>
<dbReference type="FunFam" id="3.90.1800.10:FF:000002">
    <property type="entry name" value="DNA-directed RNA polymerase subunit beta"/>
    <property type="match status" value="1"/>
</dbReference>
<evidence type="ECO:0000259" key="20">
    <source>
        <dbReference type="Pfam" id="PF04563"/>
    </source>
</evidence>
<dbReference type="Gene3D" id="2.40.270.10">
    <property type="entry name" value="DNA-directed RNA polymerase, subunit 2, domain 6"/>
    <property type="match status" value="1"/>
</dbReference>
<dbReference type="Gene3D" id="3.90.1100.10">
    <property type="match status" value="2"/>
</dbReference>
<name>A0A2K5ASP4_9ARCH</name>
<dbReference type="Pfam" id="PF04560">
    <property type="entry name" value="RNA_pol_Rpb2_7"/>
    <property type="match status" value="1"/>
</dbReference>
<reference evidence="25" key="1">
    <citation type="submission" date="2018-01" db="EMBL/GenBank/DDBJ databases">
        <authorList>
            <person name="Kerou L M."/>
        </authorList>
    </citation>
    <scope>NUCLEOTIDE SEQUENCE [LARGE SCALE GENOMIC DNA]</scope>
    <source>
        <strain evidence="25">SCU2</strain>
    </source>
</reference>
<evidence type="ECO:0000256" key="13">
    <source>
        <dbReference type="ARBA" id="ARBA00025838"/>
    </source>
</evidence>
<dbReference type="GeneID" id="41595484"/>
<dbReference type="Pfam" id="PF04565">
    <property type="entry name" value="RNA_pol_Rpb2_3"/>
    <property type="match status" value="1"/>
</dbReference>
<comment type="catalytic activity">
    <reaction evidence="14 16">
        <text>RNA(n) + a ribonucleoside 5'-triphosphate = RNA(n+1) + diphosphate</text>
        <dbReference type="Rhea" id="RHEA:21248"/>
        <dbReference type="Rhea" id="RHEA-COMP:14527"/>
        <dbReference type="Rhea" id="RHEA-COMP:17342"/>
        <dbReference type="ChEBI" id="CHEBI:33019"/>
        <dbReference type="ChEBI" id="CHEBI:61557"/>
        <dbReference type="ChEBI" id="CHEBI:140395"/>
        <dbReference type="EC" id="2.7.7.6"/>
    </reaction>
</comment>
<dbReference type="PANTHER" id="PTHR20856">
    <property type="entry name" value="DNA-DIRECTED RNA POLYMERASE I SUBUNIT 2"/>
    <property type="match status" value="1"/>
</dbReference>
<dbReference type="InterPro" id="IPR015712">
    <property type="entry name" value="DNA-dir_RNA_pol_su2"/>
</dbReference>
<dbReference type="GO" id="GO:0008270">
    <property type="term" value="F:zinc ion binding"/>
    <property type="evidence" value="ECO:0007669"/>
    <property type="project" value="InterPro"/>
</dbReference>
<dbReference type="Gene3D" id="2.40.50.150">
    <property type="match status" value="1"/>
</dbReference>
<dbReference type="RefSeq" id="WP_103286725.1">
    <property type="nucleotide sequence ID" value="NZ_LT981265.1"/>
</dbReference>
<dbReference type="EC" id="2.7.7.6" evidence="16"/>
<feature type="domain" description="RNA polymerase Rpb2" evidence="23">
    <location>
        <begin position="603"/>
        <end position="636"/>
    </location>
</feature>
<dbReference type="Proteomes" id="UP000236248">
    <property type="component" value="Chromosome NCAV"/>
</dbReference>
<evidence type="ECO:0000256" key="1">
    <source>
        <dbReference type="ARBA" id="ARBA00001947"/>
    </source>
</evidence>
<evidence type="ECO:0000259" key="22">
    <source>
        <dbReference type="Pfam" id="PF04566"/>
    </source>
</evidence>
<accession>A0A2K5ASP4</accession>
<comment type="similarity">
    <text evidence="3 15">Belongs to the RNA polymerase beta chain family.</text>
</comment>
<dbReference type="GO" id="GO:0006351">
    <property type="term" value="P:DNA-templated transcription"/>
    <property type="evidence" value="ECO:0007669"/>
    <property type="project" value="InterPro"/>
</dbReference>
<evidence type="ECO:0000256" key="16">
    <source>
        <dbReference type="RuleBase" id="RU363031"/>
    </source>
</evidence>
<evidence type="ECO:0000256" key="12">
    <source>
        <dbReference type="ARBA" id="ARBA00025096"/>
    </source>
</evidence>
<dbReference type="GO" id="GO:0032549">
    <property type="term" value="F:ribonucleoside binding"/>
    <property type="evidence" value="ECO:0007669"/>
    <property type="project" value="InterPro"/>
</dbReference>
<dbReference type="Pfam" id="PF04561">
    <property type="entry name" value="RNA_pol_Rpb2_2"/>
    <property type="match status" value="1"/>
</dbReference>
<dbReference type="Pfam" id="PF04567">
    <property type="entry name" value="RNA_pol_Rpb2_5"/>
    <property type="match status" value="1"/>
</dbReference>
<dbReference type="Pfam" id="PF00562">
    <property type="entry name" value="RNA_pol_Rpb2_6"/>
    <property type="match status" value="1"/>
</dbReference>
<protein>
    <recommendedName>
        <fullName evidence="16">DNA-directed RNA polymerase subunit beta</fullName>
        <ecNumber evidence="16">2.7.7.6</ecNumber>
    </recommendedName>
</protein>
<dbReference type="NCBIfam" id="TIGR03670">
    <property type="entry name" value="rpoB_arch"/>
    <property type="match status" value="1"/>
</dbReference>
<dbReference type="InterPro" id="IPR014724">
    <property type="entry name" value="RNA_pol_RPB2_OB-fold"/>
</dbReference>
<keyword evidence="5" id="KW-0963">Cytoplasm</keyword>
<dbReference type="InterPro" id="IPR007642">
    <property type="entry name" value="RNA_pol_Rpb2_2"/>
</dbReference>
<proteinExistence type="inferred from homology"/>
<dbReference type="GO" id="GO:0005737">
    <property type="term" value="C:cytoplasm"/>
    <property type="evidence" value="ECO:0007669"/>
    <property type="project" value="UniProtKB-SubCell"/>
</dbReference>